<keyword evidence="4" id="KW-1185">Reference proteome</keyword>
<comment type="caution">
    <text evidence="3">The sequence shown here is derived from an EMBL/GenBank/DDBJ whole genome shotgun (WGS) entry which is preliminary data.</text>
</comment>
<gene>
    <name evidence="3" type="ORF">D0Y65_013965</name>
</gene>
<dbReference type="AlphaFoldDB" id="A0A445K5U4"/>
<evidence type="ECO:0000256" key="1">
    <source>
        <dbReference type="SAM" id="SignalP"/>
    </source>
</evidence>
<feature type="signal peptide" evidence="1">
    <location>
        <begin position="1"/>
        <end position="22"/>
    </location>
</feature>
<dbReference type="PROSITE" id="PS50842">
    <property type="entry name" value="EXPANSIN_EG45"/>
    <property type="match status" value="1"/>
</dbReference>
<feature type="domain" description="Expansin-like EG45" evidence="2">
    <location>
        <begin position="25"/>
        <end position="130"/>
    </location>
</feature>
<dbReference type="Pfam" id="PF03330">
    <property type="entry name" value="DPBB_1"/>
    <property type="match status" value="1"/>
</dbReference>
<evidence type="ECO:0000313" key="4">
    <source>
        <dbReference type="Proteomes" id="UP000289340"/>
    </source>
</evidence>
<dbReference type="EMBL" id="QZWG01000006">
    <property type="protein sequence ID" value="RZC06175.1"/>
    <property type="molecule type" value="Genomic_DNA"/>
</dbReference>
<dbReference type="Gene3D" id="2.40.40.10">
    <property type="entry name" value="RlpA-like domain"/>
    <property type="match status" value="1"/>
</dbReference>
<evidence type="ECO:0000313" key="3">
    <source>
        <dbReference type="EMBL" id="RZC06175.1"/>
    </source>
</evidence>
<dbReference type="InterPro" id="IPR036908">
    <property type="entry name" value="RlpA-like_sf"/>
</dbReference>
<accession>A0A445K5U4</accession>
<sequence length="130" mass="14038">MKLFLFVIFSSLLLKQLSLVVGDVGTAASYGPPYIPTACDGNRPGQFPPGNLFVAVNEGLWDNGAACGRRYRIRCVSGNNRPCKGGSIDVKVVDSCSRSPCPNTLLMSNDAFAAIARFPHVKINIEYTQI</sequence>
<protein>
    <submittedName>
        <fullName evidence="3">EG45-like domain containing protein 2 isoform B</fullName>
    </submittedName>
</protein>
<dbReference type="Proteomes" id="UP000289340">
    <property type="component" value="Chromosome 6"/>
</dbReference>
<dbReference type="InterPro" id="IPR007112">
    <property type="entry name" value="Expansin/allergen_DPBB_dom"/>
</dbReference>
<feature type="chain" id="PRO_5019184619" evidence="1">
    <location>
        <begin position="23"/>
        <end position="130"/>
    </location>
</feature>
<dbReference type="Gramene" id="XM_028379473.1">
    <property type="protein sequence ID" value="XP_028235274.1"/>
    <property type="gene ID" value="LOC114414992"/>
</dbReference>
<dbReference type="SUPFAM" id="SSF50685">
    <property type="entry name" value="Barwin-like endoglucanases"/>
    <property type="match status" value="1"/>
</dbReference>
<organism evidence="3 4">
    <name type="scientific">Glycine soja</name>
    <name type="common">Wild soybean</name>
    <dbReference type="NCBI Taxonomy" id="3848"/>
    <lineage>
        <taxon>Eukaryota</taxon>
        <taxon>Viridiplantae</taxon>
        <taxon>Streptophyta</taxon>
        <taxon>Embryophyta</taxon>
        <taxon>Tracheophyta</taxon>
        <taxon>Spermatophyta</taxon>
        <taxon>Magnoliopsida</taxon>
        <taxon>eudicotyledons</taxon>
        <taxon>Gunneridae</taxon>
        <taxon>Pentapetalae</taxon>
        <taxon>rosids</taxon>
        <taxon>fabids</taxon>
        <taxon>Fabales</taxon>
        <taxon>Fabaceae</taxon>
        <taxon>Papilionoideae</taxon>
        <taxon>50 kb inversion clade</taxon>
        <taxon>NPAAA clade</taxon>
        <taxon>indigoferoid/millettioid clade</taxon>
        <taxon>Phaseoleae</taxon>
        <taxon>Glycine</taxon>
        <taxon>Glycine subgen. Soja</taxon>
    </lineage>
</organism>
<reference evidence="3 4" key="1">
    <citation type="submission" date="2018-09" db="EMBL/GenBank/DDBJ databases">
        <title>A high-quality reference genome of wild soybean provides a powerful tool to mine soybean genomes.</title>
        <authorList>
            <person name="Xie M."/>
            <person name="Chung C.Y.L."/>
            <person name="Li M.-W."/>
            <person name="Wong F.-L."/>
            <person name="Chan T.-F."/>
            <person name="Lam H.-M."/>
        </authorList>
    </citation>
    <scope>NUCLEOTIDE SEQUENCE [LARGE SCALE GENOMIC DNA]</scope>
    <source>
        <strain evidence="4">cv. W05</strain>
        <tissue evidence="3">Hypocotyl of etiolated seedlings</tissue>
    </source>
</reference>
<dbReference type="SMR" id="A0A445K5U4"/>
<dbReference type="CDD" id="cd22269">
    <property type="entry name" value="DPBB_EG45-like"/>
    <property type="match status" value="1"/>
</dbReference>
<keyword evidence="1" id="KW-0732">Signal</keyword>
<proteinExistence type="predicted"/>
<dbReference type="InterPro" id="IPR009009">
    <property type="entry name" value="RlpA-like_DPBB"/>
</dbReference>
<name>A0A445K5U4_GLYSO</name>
<evidence type="ECO:0000259" key="2">
    <source>
        <dbReference type="PROSITE" id="PS50842"/>
    </source>
</evidence>
<dbReference type="PANTHER" id="PTHR47480:SF6">
    <property type="entry name" value="EXPANSIN-LIKE EG45 DOMAIN-CONTAINING PROTEIN"/>
    <property type="match status" value="1"/>
</dbReference>
<dbReference type="PANTHER" id="PTHR47480">
    <property type="entry name" value="EG45-LIKE DOMAIN CONTAINING PROTEIN"/>
    <property type="match status" value="1"/>
</dbReference>